<name>A0A133NBG3_9FUSO</name>
<dbReference type="RefSeq" id="WP_009006201.1">
    <property type="nucleotide sequence ID" value="NZ_KQ956556.1"/>
</dbReference>
<reference evidence="2" key="1">
    <citation type="submission" date="2016-01" db="EMBL/GenBank/DDBJ databases">
        <authorList>
            <person name="Mitreva M."/>
            <person name="Pepin K.H."/>
            <person name="Mihindukulasuriya K.A."/>
            <person name="Fulton R."/>
            <person name="Fronick C."/>
            <person name="O'Laughlin M."/>
            <person name="Miner T."/>
            <person name="Herter B."/>
            <person name="Rosa B.A."/>
            <person name="Cordes M."/>
            <person name="Tomlinson C."/>
            <person name="Wollam A."/>
            <person name="Palsikar V.B."/>
            <person name="Mardis E.R."/>
            <person name="Wilson R.K."/>
        </authorList>
    </citation>
    <scope>NUCLEOTIDE SEQUENCE [LARGE SCALE GENOMIC DNA]</scope>
    <source>
        <strain evidence="2">CMW8396</strain>
    </source>
</reference>
<evidence type="ECO:0000313" key="2">
    <source>
        <dbReference type="Proteomes" id="UP000070617"/>
    </source>
</evidence>
<dbReference type="STRING" id="134605.HMPREF3206_01285"/>
<sequence length="57" mass="6672">MERLDYADYMEGEIVFNSKADEEACLQCWNEQNELSVDEYGRVYNEGGIYIADIKIK</sequence>
<proteinExistence type="predicted"/>
<gene>
    <name evidence="1" type="ORF">HMPREF3206_01285</name>
</gene>
<dbReference type="EMBL" id="LRPX01000065">
    <property type="protein sequence ID" value="KXA13619.1"/>
    <property type="molecule type" value="Genomic_DNA"/>
</dbReference>
<accession>A0A133NBG3</accession>
<keyword evidence="2" id="KW-1185">Reference proteome</keyword>
<dbReference type="AlphaFoldDB" id="A0A133NBG3"/>
<dbReference type="PATRIC" id="fig|134605.3.peg.1271"/>
<organism evidence="1 2">
    <name type="scientific">Fusobacterium equinum</name>
    <dbReference type="NCBI Taxonomy" id="134605"/>
    <lineage>
        <taxon>Bacteria</taxon>
        <taxon>Fusobacteriati</taxon>
        <taxon>Fusobacteriota</taxon>
        <taxon>Fusobacteriia</taxon>
        <taxon>Fusobacteriales</taxon>
        <taxon>Fusobacteriaceae</taxon>
        <taxon>Fusobacterium</taxon>
    </lineage>
</organism>
<protein>
    <submittedName>
        <fullName evidence="1">Uncharacterized protein</fullName>
    </submittedName>
</protein>
<comment type="caution">
    <text evidence="1">The sequence shown here is derived from an EMBL/GenBank/DDBJ whole genome shotgun (WGS) entry which is preliminary data.</text>
</comment>
<evidence type="ECO:0000313" key="1">
    <source>
        <dbReference type="EMBL" id="KXA13619.1"/>
    </source>
</evidence>
<dbReference type="Proteomes" id="UP000070617">
    <property type="component" value="Unassembled WGS sequence"/>
</dbReference>